<evidence type="ECO:0000313" key="4">
    <source>
        <dbReference type="EMBL" id="OEH93761.1"/>
    </source>
</evidence>
<dbReference type="RefSeq" id="WP_069716189.1">
    <property type="nucleotide sequence ID" value="NZ_MJEH01000009.1"/>
</dbReference>
<gene>
    <name evidence="4" type="ORF">BFG57_11285</name>
</gene>
<dbReference type="STRING" id="1305675.BFG57_11285"/>
<accession>A0A1E5LI67</accession>
<name>A0A1E5LI67_9BACI</name>
<keyword evidence="1" id="KW-0812">Transmembrane</keyword>
<dbReference type="InterPro" id="IPR025436">
    <property type="entry name" value="DUF4179"/>
</dbReference>
<keyword evidence="5" id="KW-1185">Reference proteome</keyword>
<feature type="domain" description="DUF5643" evidence="3">
    <location>
        <begin position="219"/>
        <end position="327"/>
    </location>
</feature>
<feature type="domain" description="DUF4179" evidence="2">
    <location>
        <begin position="43"/>
        <end position="133"/>
    </location>
</feature>
<feature type="transmembrane region" description="Helical" evidence="1">
    <location>
        <begin position="46"/>
        <end position="64"/>
    </location>
</feature>
<dbReference type="AlphaFoldDB" id="A0A1E5LI67"/>
<keyword evidence="1" id="KW-0472">Membrane</keyword>
<sequence length="441" mass="51321">MFEKEEQLLNDIKEQYEHLPIPSDIDSFISTGISKAQKRKQLRRRITFSTIAASMALFIFIGSIRTSPTFAKYVANIPGFSQIVELLDKDKGLQSALENGYFQSIGLSDEYEGNTFTLENITLDGEKMIVFYSHTGEELLRNLELYTMDNKKIDLMFAKWGIERDNTKNMYRMDFKANEEIPESMILKVPFESEDSNTPQGYMYEIPFTVDKNKFSQSSEVINLDKTIKIGEQAITFQDLTIHPTRTELRLKFDDNNNKTMFAFEDLRLIDKNEKEWMPTSYDSIIWYTNDNEGKITFESSFFEKPEELYLEFSAIRALDKDSLEVVVDMENEKILKAPDDKLSLLYVYDDHTSDGKGNWDIKPAIKFKMNEFEDKKITKLNFDYHDANGHNFSIYSADGTLKSNGEWSITLSPDEYKSPLTFKLVDYPARIYKDVRLKIK</sequence>
<dbReference type="Pfam" id="PF18705">
    <property type="entry name" value="DUF5643"/>
    <property type="match status" value="1"/>
</dbReference>
<dbReference type="Proteomes" id="UP000095209">
    <property type="component" value="Unassembled WGS sequence"/>
</dbReference>
<comment type="caution">
    <text evidence="4">The sequence shown here is derived from an EMBL/GenBank/DDBJ whole genome shotgun (WGS) entry which is preliminary data.</text>
</comment>
<keyword evidence="1" id="KW-1133">Transmembrane helix</keyword>
<dbReference type="Pfam" id="PF13786">
    <property type="entry name" value="DUF4179"/>
    <property type="match status" value="1"/>
</dbReference>
<evidence type="ECO:0000259" key="2">
    <source>
        <dbReference type="Pfam" id="PF13786"/>
    </source>
</evidence>
<protein>
    <recommendedName>
        <fullName evidence="6">DUF4179 domain-containing protein</fullName>
    </recommendedName>
</protein>
<evidence type="ECO:0008006" key="6">
    <source>
        <dbReference type="Google" id="ProtNLM"/>
    </source>
</evidence>
<reference evidence="4 5" key="1">
    <citation type="submission" date="2016-08" db="EMBL/GenBank/DDBJ databases">
        <title>Genome of Bacillus solimangrovi GH2-4.</title>
        <authorList>
            <person name="Lim S."/>
            <person name="Kim B.-C."/>
        </authorList>
    </citation>
    <scope>NUCLEOTIDE SEQUENCE [LARGE SCALE GENOMIC DNA]</scope>
    <source>
        <strain evidence="4 5">GH2-4</strain>
    </source>
</reference>
<proteinExistence type="predicted"/>
<evidence type="ECO:0000256" key="1">
    <source>
        <dbReference type="SAM" id="Phobius"/>
    </source>
</evidence>
<dbReference type="InterPro" id="IPR040680">
    <property type="entry name" value="DUF5643"/>
</dbReference>
<evidence type="ECO:0000259" key="3">
    <source>
        <dbReference type="Pfam" id="PF18705"/>
    </source>
</evidence>
<dbReference type="OrthoDB" id="2725974at2"/>
<dbReference type="EMBL" id="MJEH01000009">
    <property type="protein sequence ID" value="OEH93761.1"/>
    <property type="molecule type" value="Genomic_DNA"/>
</dbReference>
<evidence type="ECO:0000313" key="5">
    <source>
        <dbReference type="Proteomes" id="UP000095209"/>
    </source>
</evidence>
<organism evidence="4 5">
    <name type="scientific">Bacillus solimangrovi</name>
    <dbReference type="NCBI Taxonomy" id="1305675"/>
    <lineage>
        <taxon>Bacteria</taxon>
        <taxon>Bacillati</taxon>
        <taxon>Bacillota</taxon>
        <taxon>Bacilli</taxon>
        <taxon>Bacillales</taxon>
        <taxon>Bacillaceae</taxon>
        <taxon>Bacillus</taxon>
    </lineage>
</organism>